<name>A0A8I1WB97_PLESH</name>
<gene>
    <name evidence="2" type="ORF">J2R62_19180</name>
</gene>
<comment type="caution">
    <text evidence="2">The sequence shown here is derived from an EMBL/GenBank/DDBJ whole genome shotgun (WGS) entry which is preliminary data.</text>
</comment>
<dbReference type="InterPro" id="IPR001633">
    <property type="entry name" value="EAL_dom"/>
</dbReference>
<evidence type="ECO:0000259" key="1">
    <source>
        <dbReference type="PROSITE" id="PS50883"/>
    </source>
</evidence>
<organism evidence="2 3">
    <name type="scientific">Plesiomonas shigelloides</name>
    <name type="common">Aeromonas shigelloides</name>
    <dbReference type="NCBI Taxonomy" id="703"/>
    <lineage>
        <taxon>Bacteria</taxon>
        <taxon>Pseudomonadati</taxon>
        <taxon>Pseudomonadota</taxon>
        <taxon>Gammaproteobacteria</taxon>
        <taxon>Enterobacterales</taxon>
        <taxon>Enterobacteriaceae</taxon>
        <taxon>Plesiomonas</taxon>
    </lineage>
</organism>
<dbReference type="PANTHER" id="PTHR33121">
    <property type="entry name" value="CYCLIC DI-GMP PHOSPHODIESTERASE PDEF"/>
    <property type="match status" value="1"/>
</dbReference>
<dbReference type="InterPro" id="IPR035919">
    <property type="entry name" value="EAL_sf"/>
</dbReference>
<feature type="non-terminal residue" evidence="2">
    <location>
        <position position="1"/>
    </location>
</feature>
<dbReference type="SUPFAM" id="SSF141868">
    <property type="entry name" value="EAL domain-like"/>
    <property type="match status" value="1"/>
</dbReference>
<protein>
    <submittedName>
        <fullName evidence="2">EAL domain-containing protein</fullName>
    </submittedName>
</protein>
<dbReference type="Pfam" id="PF00563">
    <property type="entry name" value="EAL"/>
    <property type="match status" value="1"/>
</dbReference>
<dbReference type="Gene3D" id="3.20.20.450">
    <property type="entry name" value="EAL domain"/>
    <property type="match status" value="1"/>
</dbReference>
<dbReference type="RefSeq" id="WP_207543037.1">
    <property type="nucleotide sequence ID" value="NZ_JAFNAA010000459.1"/>
</dbReference>
<dbReference type="PROSITE" id="PS50883">
    <property type="entry name" value="EAL"/>
    <property type="match status" value="1"/>
</dbReference>
<feature type="domain" description="EAL" evidence="1">
    <location>
        <begin position="1"/>
        <end position="145"/>
    </location>
</feature>
<reference evidence="2" key="1">
    <citation type="submission" date="2021-03" db="EMBL/GenBank/DDBJ databases">
        <title>Plesiomonas shigelloides zfcc0051, isolated from zebrafish feces.</title>
        <authorList>
            <person name="Vanderhoek Z."/>
            <person name="Gaulke C."/>
        </authorList>
    </citation>
    <scope>NUCLEOTIDE SEQUENCE</scope>
    <source>
        <strain evidence="2">Zfcc0051</strain>
    </source>
</reference>
<evidence type="ECO:0000313" key="3">
    <source>
        <dbReference type="Proteomes" id="UP000664658"/>
    </source>
</evidence>
<dbReference type="GO" id="GO:0071111">
    <property type="term" value="F:cyclic-guanylate-specific phosphodiesterase activity"/>
    <property type="evidence" value="ECO:0007669"/>
    <property type="project" value="InterPro"/>
</dbReference>
<proteinExistence type="predicted"/>
<dbReference type="AlphaFoldDB" id="A0A8I1WB97"/>
<dbReference type="EMBL" id="JAFNAA010000459">
    <property type="protein sequence ID" value="MBO1110226.1"/>
    <property type="molecule type" value="Genomic_DNA"/>
</dbReference>
<dbReference type="Proteomes" id="UP000664658">
    <property type="component" value="Unassembled WGS sequence"/>
</dbReference>
<feature type="non-terminal residue" evidence="2">
    <location>
        <position position="145"/>
    </location>
</feature>
<accession>A0A8I1WB97</accession>
<dbReference type="PANTHER" id="PTHR33121:SF72">
    <property type="entry name" value="BIFUNCTIONAL DIGUANYLATE CYCLASE WITH GAF AND PAS SENSORY DOMAINS_SIGNALLING PROTEIN WITH EAL DOMAIN"/>
    <property type="match status" value="1"/>
</dbReference>
<dbReference type="InterPro" id="IPR050706">
    <property type="entry name" value="Cyclic-di-GMP_PDE-like"/>
</dbReference>
<dbReference type="SMART" id="SM00052">
    <property type="entry name" value="EAL"/>
    <property type="match status" value="1"/>
</dbReference>
<dbReference type="CDD" id="cd01948">
    <property type="entry name" value="EAL"/>
    <property type="match status" value="1"/>
</dbReference>
<evidence type="ECO:0000313" key="2">
    <source>
        <dbReference type="EMBL" id="MBO1110226.1"/>
    </source>
</evidence>
<sequence>QVSINLSPQQFANPGLLNEVLALQQHYQITPGRIILEITDNAVMTDQEHAARLLQELRAQGFVLSIDDFGTGYSSLSYLANFPFDELKIDRSFILDLLHNPKQVASVESIINLGKSLNLHEIMEGVENNEEATLIAGLNCDGLPG</sequence>